<dbReference type="Pfam" id="PF13679">
    <property type="entry name" value="Methyltransf_32"/>
    <property type="match status" value="1"/>
</dbReference>
<dbReference type="PANTHER" id="PTHR13369:SF3">
    <property type="entry name" value="METHYLTRANSFERASE DOMAIN-CONTAINING PROTEIN"/>
    <property type="match status" value="1"/>
</dbReference>
<dbReference type="EMBL" id="CP002831">
    <property type="protein sequence ID" value="AFC25096.1"/>
    <property type="molecule type" value="Genomic_DNA"/>
</dbReference>
<dbReference type="SUPFAM" id="SSF53335">
    <property type="entry name" value="S-adenosyl-L-methionine-dependent methyltransferases"/>
    <property type="match status" value="1"/>
</dbReference>
<dbReference type="RefSeq" id="WP_015692711.1">
    <property type="nucleotide sequence ID" value="NC_016940.1"/>
</dbReference>
<dbReference type="GO" id="GO:0032259">
    <property type="term" value="P:methylation"/>
    <property type="evidence" value="ECO:0007669"/>
    <property type="project" value="UniProtKB-KW"/>
</dbReference>
<organism evidence="2 3">
    <name type="scientific">Saprospira grandis (strain Lewin)</name>
    <dbReference type="NCBI Taxonomy" id="984262"/>
    <lineage>
        <taxon>Bacteria</taxon>
        <taxon>Pseudomonadati</taxon>
        <taxon>Bacteroidota</taxon>
        <taxon>Saprospiria</taxon>
        <taxon>Saprospirales</taxon>
        <taxon>Saprospiraceae</taxon>
        <taxon>Saprospira</taxon>
    </lineage>
</organism>
<feature type="domain" description="Methyltransferase" evidence="1">
    <location>
        <begin position="157"/>
        <end position="297"/>
    </location>
</feature>
<dbReference type="STRING" id="984262.SGRA_2367"/>
<keyword evidence="2" id="KW-0489">Methyltransferase</keyword>
<keyword evidence="2" id="KW-0808">Transferase</keyword>
<evidence type="ECO:0000313" key="2">
    <source>
        <dbReference type="EMBL" id="AFC25096.1"/>
    </source>
</evidence>
<dbReference type="OrthoDB" id="5502211at2"/>
<dbReference type="PANTHER" id="PTHR13369">
    <property type="match status" value="1"/>
</dbReference>
<sequence>MSEKDTAIQQFIQLLSAALAQKNLIKLSLSKGAEGCAQKILGRPIALKKGLALQATYRYPTQDKVKNYLLAELEQQLQAWLKEYKAAYMKTTTEEIQLLFNRRGKARLQRKKMAQKAAPAPLSHNRKKQYLITADRPFLQALGITDAKGRVKDKQQDKFRQINKYVEIMQAQLEQTNLLGQKENLRIVDMGSGKGYLSFALVDFLMQQGQEVELLGVELRPELVEFCQQLSHRLGWQQNIRFMAMDIADFPKELKIDVLIALHACNLATDYALHKGLLQGAELLVVAPCCHKEVRQQIQAVAPQWRFPLKQGIFQERQAELLTDSIRALLLEHQGYQAKAFEFISGQHTAKNLMLAAQKRPQGIEREEQDRILVELQTLAAEFGIKEQELAKRLGIALV</sequence>
<dbReference type="KEGG" id="sgn:SGRA_2367"/>
<evidence type="ECO:0000313" key="3">
    <source>
        <dbReference type="Proteomes" id="UP000007519"/>
    </source>
</evidence>
<dbReference type="CDD" id="cd02440">
    <property type="entry name" value="AdoMet_MTases"/>
    <property type="match status" value="1"/>
</dbReference>
<dbReference type="GO" id="GO:0005737">
    <property type="term" value="C:cytoplasm"/>
    <property type="evidence" value="ECO:0007669"/>
    <property type="project" value="TreeGrafter"/>
</dbReference>
<dbReference type="Proteomes" id="UP000007519">
    <property type="component" value="Chromosome"/>
</dbReference>
<keyword evidence="3" id="KW-1185">Reference proteome</keyword>
<protein>
    <submittedName>
        <fullName evidence="2">Sam-dependent methyltransferase</fullName>
    </submittedName>
</protein>
<dbReference type="Gene3D" id="3.40.50.150">
    <property type="entry name" value="Vaccinia Virus protein VP39"/>
    <property type="match status" value="1"/>
</dbReference>
<name>H6L4S1_SAPGL</name>
<dbReference type="HOGENOM" id="CLU_031012_0_0_10"/>
<gene>
    <name evidence="2" type="ordered locus">SGRA_2367</name>
</gene>
<accession>H6L4S1</accession>
<reference evidence="2 3" key="1">
    <citation type="journal article" date="2012" name="Stand. Genomic Sci.">
        <title>Complete genome sequencing and analysis of Saprospira grandis str. Lewin, a predatory marine bacterium.</title>
        <authorList>
            <person name="Saw J.H."/>
            <person name="Yuryev A."/>
            <person name="Kanbe M."/>
            <person name="Hou S."/>
            <person name="Young A.G."/>
            <person name="Aizawa S."/>
            <person name="Alam M."/>
        </authorList>
    </citation>
    <scope>NUCLEOTIDE SEQUENCE [LARGE SCALE GENOMIC DNA]</scope>
    <source>
        <strain evidence="2 3">Lewin</strain>
    </source>
</reference>
<dbReference type="InterPro" id="IPR025714">
    <property type="entry name" value="Methyltranfer_dom"/>
</dbReference>
<dbReference type="InterPro" id="IPR029063">
    <property type="entry name" value="SAM-dependent_MTases_sf"/>
</dbReference>
<dbReference type="GO" id="GO:0008168">
    <property type="term" value="F:methyltransferase activity"/>
    <property type="evidence" value="ECO:0007669"/>
    <property type="project" value="UniProtKB-KW"/>
</dbReference>
<proteinExistence type="predicted"/>
<dbReference type="eggNOG" id="COG4123">
    <property type="taxonomic scope" value="Bacteria"/>
</dbReference>
<dbReference type="AlphaFoldDB" id="H6L4S1"/>
<evidence type="ECO:0000259" key="1">
    <source>
        <dbReference type="Pfam" id="PF13679"/>
    </source>
</evidence>